<comment type="caution">
    <text evidence="2">The sequence shown here is derived from an EMBL/GenBank/DDBJ whole genome shotgun (WGS) entry which is preliminary data.</text>
</comment>
<protein>
    <submittedName>
        <fullName evidence="2">Uncharacterized protein</fullName>
    </submittedName>
</protein>
<reference evidence="2 3" key="1">
    <citation type="journal article" date="2022" name="Allergy">
        <title>Genome assembly and annotation of Periplaneta americana reveal a comprehensive cockroach allergen profile.</title>
        <authorList>
            <person name="Wang L."/>
            <person name="Xiong Q."/>
            <person name="Saelim N."/>
            <person name="Wang L."/>
            <person name="Nong W."/>
            <person name="Wan A.T."/>
            <person name="Shi M."/>
            <person name="Liu X."/>
            <person name="Cao Q."/>
            <person name="Hui J.H.L."/>
            <person name="Sookrung N."/>
            <person name="Leung T.F."/>
            <person name="Tungtrongchitr A."/>
            <person name="Tsui S.K.W."/>
        </authorList>
    </citation>
    <scope>NUCLEOTIDE SEQUENCE [LARGE SCALE GENOMIC DNA]</scope>
    <source>
        <strain evidence="2">PWHHKU_190912</strain>
    </source>
</reference>
<gene>
    <name evidence="2" type="ORF">ANN_27080</name>
</gene>
<evidence type="ECO:0000313" key="2">
    <source>
        <dbReference type="EMBL" id="KAJ4426268.1"/>
    </source>
</evidence>
<dbReference type="EMBL" id="JAJSOF020000040">
    <property type="protein sequence ID" value="KAJ4426268.1"/>
    <property type="molecule type" value="Genomic_DNA"/>
</dbReference>
<proteinExistence type="predicted"/>
<name>A0ABQ8RX13_PERAM</name>
<evidence type="ECO:0000313" key="3">
    <source>
        <dbReference type="Proteomes" id="UP001148838"/>
    </source>
</evidence>
<feature type="region of interest" description="Disordered" evidence="1">
    <location>
        <begin position="19"/>
        <end position="49"/>
    </location>
</feature>
<accession>A0ABQ8RX13</accession>
<sequence length="75" mass="8862">MEKLKRKFEPKFQEKVATLESTHDTSRTQGICYHRSNQRYSPDVPGDYKVDLARDRTRNLGHRRPALYQLANQVD</sequence>
<evidence type="ECO:0000256" key="1">
    <source>
        <dbReference type="SAM" id="MobiDB-lite"/>
    </source>
</evidence>
<organism evidence="2 3">
    <name type="scientific">Periplaneta americana</name>
    <name type="common">American cockroach</name>
    <name type="synonym">Blatta americana</name>
    <dbReference type="NCBI Taxonomy" id="6978"/>
    <lineage>
        <taxon>Eukaryota</taxon>
        <taxon>Metazoa</taxon>
        <taxon>Ecdysozoa</taxon>
        <taxon>Arthropoda</taxon>
        <taxon>Hexapoda</taxon>
        <taxon>Insecta</taxon>
        <taxon>Pterygota</taxon>
        <taxon>Neoptera</taxon>
        <taxon>Polyneoptera</taxon>
        <taxon>Dictyoptera</taxon>
        <taxon>Blattodea</taxon>
        <taxon>Blattoidea</taxon>
        <taxon>Blattidae</taxon>
        <taxon>Blattinae</taxon>
        <taxon>Periplaneta</taxon>
    </lineage>
</organism>
<keyword evidence="3" id="KW-1185">Reference proteome</keyword>
<dbReference type="Proteomes" id="UP001148838">
    <property type="component" value="Unassembled WGS sequence"/>
</dbReference>